<comment type="caution">
    <text evidence="2">The sequence shown here is derived from an EMBL/GenBank/DDBJ whole genome shotgun (WGS) entry which is preliminary data.</text>
</comment>
<evidence type="ECO:0000259" key="1">
    <source>
        <dbReference type="PROSITE" id="PS50097"/>
    </source>
</evidence>
<dbReference type="InterPro" id="IPR011333">
    <property type="entry name" value="SKP1/BTB/POZ_sf"/>
</dbReference>
<proteinExistence type="predicted"/>
<reference evidence="2" key="2">
    <citation type="submission" date="2021-08" db="EMBL/GenBank/DDBJ databases">
        <authorList>
            <person name="Gostincar C."/>
            <person name="Sun X."/>
            <person name="Song Z."/>
            <person name="Gunde-Cimerman N."/>
        </authorList>
    </citation>
    <scope>NUCLEOTIDE SEQUENCE</scope>
    <source>
        <strain evidence="2">EXF-8016</strain>
    </source>
</reference>
<dbReference type="OrthoDB" id="194443at2759"/>
<dbReference type="PROSITE" id="PS50097">
    <property type="entry name" value="BTB"/>
    <property type="match status" value="1"/>
</dbReference>
<evidence type="ECO:0000313" key="2">
    <source>
        <dbReference type="EMBL" id="KAH0226123.1"/>
    </source>
</evidence>
<gene>
    <name evidence="2" type="ORF">KCV03_g2713</name>
</gene>
<organism evidence="2 3">
    <name type="scientific">Aureobasidium melanogenum</name>
    <name type="common">Aureobasidium pullulans var. melanogenum</name>
    <dbReference type="NCBI Taxonomy" id="46634"/>
    <lineage>
        <taxon>Eukaryota</taxon>
        <taxon>Fungi</taxon>
        <taxon>Dikarya</taxon>
        <taxon>Ascomycota</taxon>
        <taxon>Pezizomycotina</taxon>
        <taxon>Dothideomycetes</taxon>
        <taxon>Dothideomycetidae</taxon>
        <taxon>Dothideales</taxon>
        <taxon>Saccotheciaceae</taxon>
        <taxon>Aureobasidium</taxon>
    </lineage>
</organism>
<dbReference type="Proteomes" id="UP000767238">
    <property type="component" value="Unassembled WGS sequence"/>
</dbReference>
<dbReference type="EMBL" id="JAHFYH010000013">
    <property type="protein sequence ID" value="KAH0226123.1"/>
    <property type="molecule type" value="Genomic_DNA"/>
</dbReference>
<dbReference type="SUPFAM" id="SSF54695">
    <property type="entry name" value="POZ domain"/>
    <property type="match status" value="1"/>
</dbReference>
<sequence length="250" mass="28426">MSVIQALGADAEVPAKWPNHVWSPKAVNDAILKSTTLIKLTSTKDEVAVHIHRELLCFFSSYYAAALNGQFLEAKKDSFEVDLSGEHLQVFAVWIYRGEFNMTVRENMFLLISLYIFADQVDIMALRRSAVSHIAELNLPPWNMVKLILTNVTQQSPLRRLVLDTFINHWMSSDDANDECVMNHQDDPDYALGNFMFELLKGLRLCYPSDANGCSCCNDICEYHEHESEEEQNATCGQIQDAKLTIWACQ</sequence>
<accession>A0A9P8KAQ7</accession>
<name>A0A9P8KAQ7_AURME</name>
<feature type="domain" description="BTB" evidence="1">
    <location>
        <begin position="28"/>
        <end position="104"/>
    </location>
</feature>
<dbReference type="AlphaFoldDB" id="A0A9P8KAQ7"/>
<reference evidence="2" key="1">
    <citation type="journal article" date="2021" name="J Fungi (Basel)">
        <title>Virulence traits and population genomics of the black yeast Aureobasidium melanogenum.</title>
        <authorList>
            <person name="Cernosa A."/>
            <person name="Sun X."/>
            <person name="Gostincar C."/>
            <person name="Fang C."/>
            <person name="Gunde-Cimerman N."/>
            <person name="Song Z."/>
        </authorList>
    </citation>
    <scope>NUCLEOTIDE SEQUENCE</scope>
    <source>
        <strain evidence="2">EXF-8016</strain>
    </source>
</reference>
<protein>
    <recommendedName>
        <fullName evidence="1">BTB domain-containing protein</fullName>
    </recommendedName>
</protein>
<dbReference type="InterPro" id="IPR000210">
    <property type="entry name" value="BTB/POZ_dom"/>
</dbReference>
<dbReference type="Gene3D" id="3.30.710.10">
    <property type="entry name" value="Potassium Channel Kv1.1, Chain A"/>
    <property type="match status" value="1"/>
</dbReference>
<evidence type="ECO:0000313" key="3">
    <source>
        <dbReference type="Proteomes" id="UP000767238"/>
    </source>
</evidence>
<feature type="non-terminal residue" evidence="2">
    <location>
        <position position="250"/>
    </location>
</feature>